<evidence type="ECO:0000313" key="2">
    <source>
        <dbReference type="EMBL" id="GAO42992.1"/>
    </source>
</evidence>
<gene>
    <name evidence="2" type="ORF">FPE01S_02_00970</name>
</gene>
<dbReference type="RefSeq" id="WP_046368946.1">
    <property type="nucleotide sequence ID" value="NZ_BBWV01000002.1"/>
</dbReference>
<organism evidence="2 3">
    <name type="scientific">Flavihumibacter petaseus NBRC 106054</name>
    <dbReference type="NCBI Taxonomy" id="1220578"/>
    <lineage>
        <taxon>Bacteria</taxon>
        <taxon>Pseudomonadati</taxon>
        <taxon>Bacteroidota</taxon>
        <taxon>Chitinophagia</taxon>
        <taxon>Chitinophagales</taxon>
        <taxon>Chitinophagaceae</taxon>
        <taxon>Flavihumibacter</taxon>
    </lineage>
</organism>
<proteinExistence type="predicted"/>
<accession>A0A0E9MZ31</accession>
<dbReference type="Proteomes" id="UP000033121">
    <property type="component" value="Unassembled WGS sequence"/>
</dbReference>
<evidence type="ECO:0000313" key="3">
    <source>
        <dbReference type="Proteomes" id="UP000033121"/>
    </source>
</evidence>
<keyword evidence="1" id="KW-0732">Signal</keyword>
<comment type="caution">
    <text evidence="2">The sequence shown here is derived from an EMBL/GenBank/DDBJ whole genome shotgun (WGS) entry which is preliminary data.</text>
</comment>
<keyword evidence="3" id="KW-1185">Reference proteome</keyword>
<feature type="signal peptide" evidence="1">
    <location>
        <begin position="1"/>
        <end position="20"/>
    </location>
</feature>
<name>A0A0E9MZ31_9BACT</name>
<reference evidence="2 3" key="1">
    <citation type="submission" date="2015-04" db="EMBL/GenBank/DDBJ databases">
        <title>Whole genome shotgun sequence of Flavihumibacter petaseus NBRC 106054.</title>
        <authorList>
            <person name="Miyazawa S."/>
            <person name="Hosoyama A."/>
            <person name="Hashimoto M."/>
            <person name="Noguchi M."/>
            <person name="Tsuchikane K."/>
            <person name="Ohji S."/>
            <person name="Yamazoe A."/>
            <person name="Ichikawa N."/>
            <person name="Kimura A."/>
            <person name="Fujita N."/>
        </authorList>
    </citation>
    <scope>NUCLEOTIDE SEQUENCE [LARGE SCALE GENOMIC DNA]</scope>
    <source>
        <strain evidence="2 3">NBRC 106054</strain>
    </source>
</reference>
<dbReference type="STRING" id="1220578.FPE01S_02_00970"/>
<sequence>MKKYFAVILLVITGLSQTSAQVKPATLPEERIVLQTDKTVYLAGEMIWLKAACYTTGYDRFSPYSTVAYIELLDEQNRSRWQIKAALVNGVGEAAGLLSEDIPTGVYTLCGYTRWMENFGPVVFFRKSVLVINSFQKPDSIRFPPPAAATGHEADVINLELTSAHSALGLRENNAVQFNLPPGVTVSAAGLSASVHRLDSWETSSFLPAKVPAATVMPDTFPYPPELVGPLLTGKLTSRQTGRPLPDKDVILSIPGSKPWFGVVTSNARGQFTFEVPRYFGDGEVILQPFPKDSALVQISITSPFYPHTVISNETLSPKMPLTAGQHADMRQRHQEIQLWQGYAARELQEYQKILLKDTLPFFGPPDEAFLLDDYTRFTTMEEVFREYVLSVMVRRHRDGLHLLALDKRGALFFEDDPFLLLDGVPLFNNNRFFAYDPLKLKRGAVLAGPYLYGEHRWNGVVFLQTYRGDLDGFPLEDYLTVRNYNGMSRPRNFFSPQYAADSLKQSRLPDFREVLYWNPRLAATASGKAGFEFYTGDVPGNYQVVVEGISSKGELIQGKMTFSVK</sequence>
<evidence type="ECO:0000256" key="1">
    <source>
        <dbReference type="SAM" id="SignalP"/>
    </source>
</evidence>
<protein>
    <recommendedName>
        <fullName evidence="4">Macroglobulin domain-containing protein</fullName>
    </recommendedName>
</protein>
<evidence type="ECO:0008006" key="4">
    <source>
        <dbReference type="Google" id="ProtNLM"/>
    </source>
</evidence>
<dbReference type="EMBL" id="BBWV01000002">
    <property type="protein sequence ID" value="GAO42992.1"/>
    <property type="molecule type" value="Genomic_DNA"/>
</dbReference>
<feature type="chain" id="PRO_5002429710" description="Macroglobulin domain-containing protein" evidence="1">
    <location>
        <begin position="21"/>
        <end position="566"/>
    </location>
</feature>
<dbReference type="OrthoDB" id="679547at2"/>
<dbReference type="AlphaFoldDB" id="A0A0E9MZ31"/>